<comment type="caution">
    <text evidence="1">The sequence shown here is derived from an EMBL/GenBank/DDBJ whole genome shotgun (WGS) entry which is preliminary data.</text>
</comment>
<gene>
    <name evidence="1" type="ORF">DI392_06395</name>
</gene>
<protein>
    <submittedName>
        <fullName evidence="1">Uncharacterized protein</fullName>
    </submittedName>
</protein>
<proteinExistence type="predicted"/>
<dbReference type="Proteomes" id="UP000245362">
    <property type="component" value="Unassembled WGS sequence"/>
</dbReference>
<sequence>MSLNPTPLDSSLLLRVRGQLGSNPAGIFRDSDGQDYYIKTLESPMHARNEWLAAKLYQLTGAPTLSYIPCKDPCQIATRWVELDKKHISHFNESERKQAQHWFAVHAWTANWDAAGFDGDNQGVSKKVVLTLDVGGALSYRACGDPKGRAFGTHVGELDVLRTNKDNPHALTLFSDMSAGDLSQAIQVVTDIPDDKICAVILNNGGSQKLVDKMIARKQDMLHRLRYLDGENPTARLKLFEK</sequence>
<dbReference type="RefSeq" id="WP_109319081.1">
    <property type="nucleotide sequence ID" value="NZ_QFWT01000003.1"/>
</dbReference>
<evidence type="ECO:0000313" key="2">
    <source>
        <dbReference type="Proteomes" id="UP000245362"/>
    </source>
</evidence>
<evidence type="ECO:0000313" key="1">
    <source>
        <dbReference type="EMBL" id="PWI33829.1"/>
    </source>
</evidence>
<reference evidence="1 2" key="1">
    <citation type="submission" date="2018-05" db="EMBL/GenBank/DDBJ databases">
        <title>Vibrio limimaris sp. nov., isolated from marine sediment.</title>
        <authorList>
            <person name="Li C.-M."/>
        </authorList>
    </citation>
    <scope>NUCLEOTIDE SEQUENCE [LARGE SCALE GENOMIC DNA]</scope>
    <source>
        <strain evidence="1 2">E4404</strain>
    </source>
</reference>
<name>A0A2U3BAK3_9VIBR</name>
<dbReference type="OrthoDB" id="9806482at2"/>
<dbReference type="AlphaFoldDB" id="A0A2U3BAK3"/>
<accession>A0A2U3BAK3</accession>
<dbReference type="EMBL" id="QFWT01000003">
    <property type="protein sequence ID" value="PWI33829.1"/>
    <property type="molecule type" value="Genomic_DNA"/>
</dbReference>
<organism evidence="1 2">
    <name type="scientific">Vibrio albus</name>
    <dbReference type="NCBI Taxonomy" id="2200953"/>
    <lineage>
        <taxon>Bacteria</taxon>
        <taxon>Pseudomonadati</taxon>
        <taxon>Pseudomonadota</taxon>
        <taxon>Gammaproteobacteria</taxon>
        <taxon>Vibrionales</taxon>
        <taxon>Vibrionaceae</taxon>
        <taxon>Vibrio</taxon>
    </lineage>
</organism>
<keyword evidence="2" id="KW-1185">Reference proteome</keyword>